<keyword evidence="4 6" id="KW-1133">Transmembrane helix</keyword>
<dbReference type="PROSITE" id="PS50895">
    <property type="entry name" value="SURF1"/>
    <property type="match status" value="1"/>
</dbReference>
<comment type="caution">
    <text evidence="7">The sequence shown here is derived from an EMBL/GenBank/DDBJ whole genome shotgun (WGS) entry which is preliminary data.</text>
</comment>
<accession>A0A8J6P2I0</accession>
<dbReference type="InterPro" id="IPR002994">
    <property type="entry name" value="Surf1/Shy1"/>
</dbReference>
<dbReference type="Proteomes" id="UP000654401">
    <property type="component" value="Unassembled WGS sequence"/>
</dbReference>
<keyword evidence="3 6" id="KW-0812">Transmembrane</keyword>
<dbReference type="GO" id="GO:0005886">
    <property type="term" value="C:plasma membrane"/>
    <property type="evidence" value="ECO:0007669"/>
    <property type="project" value="UniProtKB-SubCell"/>
</dbReference>
<evidence type="ECO:0000313" key="7">
    <source>
        <dbReference type="EMBL" id="MBC8518809.1"/>
    </source>
</evidence>
<comment type="subcellular location">
    <subcellularLocation>
        <location evidence="6">Cell membrane</location>
        <topology evidence="6">Multi-pass membrane protein</topology>
    </subcellularLocation>
    <subcellularLocation>
        <location evidence="1">Membrane</location>
    </subcellularLocation>
</comment>
<feature type="transmembrane region" description="Helical" evidence="6">
    <location>
        <begin position="210"/>
        <end position="230"/>
    </location>
</feature>
<keyword evidence="5 6" id="KW-0472">Membrane</keyword>
<sequence>MSRSSWFASGLLFSMVALFLWLGFWQLERAGQKEQAVIEREDRGDDALFKLTGSEVDAEQVRYRQVGLQGEFLEDSQFLLDNRKHKRVAGYYVMVPMRIEGSSRAVLVNRGWIAQGNNRKILPHIEVPSGLQHLNGVVRVPKSHGFRLGEDADAELRLYIDLEKIGESVGVEMLPFVVRQQSGLDSEDGLIREWGQLEQKDSDPVMHYGYALQWFAFALLLVGGWVAVVVKQRKEDSVEN</sequence>
<dbReference type="CDD" id="cd06662">
    <property type="entry name" value="SURF1"/>
    <property type="match status" value="1"/>
</dbReference>
<evidence type="ECO:0000256" key="2">
    <source>
        <dbReference type="ARBA" id="ARBA00007165"/>
    </source>
</evidence>
<evidence type="ECO:0000256" key="6">
    <source>
        <dbReference type="RuleBase" id="RU363076"/>
    </source>
</evidence>
<comment type="similarity">
    <text evidence="2 6">Belongs to the SURF1 family.</text>
</comment>
<dbReference type="Pfam" id="PF02104">
    <property type="entry name" value="SURF1"/>
    <property type="match status" value="1"/>
</dbReference>
<dbReference type="InterPro" id="IPR045214">
    <property type="entry name" value="Surf1/Surf4"/>
</dbReference>
<organism evidence="7 8">
    <name type="scientific">Candidatus Thiopontia autotrophica</name>
    <dbReference type="NCBI Taxonomy" id="2841688"/>
    <lineage>
        <taxon>Bacteria</taxon>
        <taxon>Pseudomonadati</taxon>
        <taxon>Pseudomonadota</taxon>
        <taxon>Gammaproteobacteria</taxon>
        <taxon>Candidatus Thiopontia</taxon>
    </lineage>
</organism>
<evidence type="ECO:0000313" key="8">
    <source>
        <dbReference type="Proteomes" id="UP000654401"/>
    </source>
</evidence>
<dbReference type="AlphaFoldDB" id="A0A8J6P2I0"/>
<evidence type="ECO:0000256" key="4">
    <source>
        <dbReference type="ARBA" id="ARBA00022989"/>
    </source>
</evidence>
<dbReference type="PANTHER" id="PTHR23427:SF2">
    <property type="entry name" value="SURFEIT LOCUS PROTEIN 1"/>
    <property type="match status" value="1"/>
</dbReference>
<feature type="transmembrane region" description="Helical" evidence="6">
    <location>
        <begin position="6"/>
        <end position="25"/>
    </location>
</feature>
<evidence type="ECO:0000256" key="5">
    <source>
        <dbReference type="ARBA" id="ARBA00023136"/>
    </source>
</evidence>
<keyword evidence="6" id="KW-1003">Cell membrane</keyword>
<evidence type="ECO:0000256" key="1">
    <source>
        <dbReference type="ARBA" id="ARBA00004370"/>
    </source>
</evidence>
<gene>
    <name evidence="7" type="ORF">H8D24_00180</name>
</gene>
<name>A0A8J6P2I0_9GAMM</name>
<evidence type="ECO:0000256" key="3">
    <source>
        <dbReference type="ARBA" id="ARBA00022692"/>
    </source>
</evidence>
<reference evidence="7 8" key="1">
    <citation type="submission" date="2020-08" db="EMBL/GenBank/DDBJ databases">
        <title>Bridging the membrane lipid divide: bacteria of the FCB group superphylum have the potential to synthesize archaeal ether lipids.</title>
        <authorList>
            <person name="Villanueva L."/>
            <person name="Von Meijenfeldt F.A.B."/>
            <person name="Westbye A.B."/>
            <person name="Yadav S."/>
            <person name="Hopmans E.C."/>
            <person name="Dutilh B.E."/>
            <person name="Sinninghe Damste J.S."/>
        </authorList>
    </citation>
    <scope>NUCLEOTIDE SEQUENCE [LARGE SCALE GENOMIC DNA]</scope>
    <source>
        <strain evidence="7">NIOZ-UU100</strain>
    </source>
</reference>
<proteinExistence type="inferred from homology"/>
<dbReference type="EMBL" id="JACNFK010000005">
    <property type="protein sequence ID" value="MBC8518809.1"/>
    <property type="molecule type" value="Genomic_DNA"/>
</dbReference>
<protein>
    <recommendedName>
        <fullName evidence="6">SURF1-like protein</fullName>
    </recommendedName>
</protein>
<dbReference type="PANTHER" id="PTHR23427">
    <property type="entry name" value="SURFEIT LOCUS PROTEIN"/>
    <property type="match status" value="1"/>
</dbReference>